<dbReference type="InterPro" id="IPR004839">
    <property type="entry name" value="Aminotransferase_I/II_large"/>
</dbReference>
<evidence type="ECO:0000259" key="7">
    <source>
        <dbReference type="Pfam" id="PF00155"/>
    </source>
</evidence>
<dbReference type="PRINTS" id="PR00753">
    <property type="entry name" value="ACCSYNTHASE"/>
</dbReference>
<evidence type="ECO:0000256" key="2">
    <source>
        <dbReference type="ARBA" id="ARBA00007441"/>
    </source>
</evidence>
<evidence type="ECO:0000256" key="6">
    <source>
        <dbReference type="RuleBase" id="RU000481"/>
    </source>
</evidence>
<dbReference type="CDD" id="cd00609">
    <property type="entry name" value="AAT_like"/>
    <property type="match status" value="1"/>
</dbReference>
<dbReference type="PANTHER" id="PTHR46383">
    <property type="entry name" value="ASPARTATE AMINOTRANSFERASE"/>
    <property type="match status" value="1"/>
</dbReference>
<comment type="similarity">
    <text evidence="2 6">Belongs to the class-I pyridoxal-phosphate-dependent aminotransferase family.</text>
</comment>
<dbReference type="GO" id="GO:0030170">
    <property type="term" value="F:pyridoxal phosphate binding"/>
    <property type="evidence" value="ECO:0007669"/>
    <property type="project" value="InterPro"/>
</dbReference>
<dbReference type="AlphaFoldDB" id="A0A7J9V2U1"/>
<dbReference type="Pfam" id="PF00155">
    <property type="entry name" value="Aminotran_1_2"/>
    <property type="match status" value="1"/>
</dbReference>
<organism evidence="8 9">
    <name type="scientific">Georgenia ruanii</name>
    <dbReference type="NCBI Taxonomy" id="348442"/>
    <lineage>
        <taxon>Bacteria</taxon>
        <taxon>Bacillati</taxon>
        <taxon>Actinomycetota</taxon>
        <taxon>Actinomycetes</taxon>
        <taxon>Micrococcales</taxon>
        <taxon>Bogoriellaceae</taxon>
        <taxon>Georgenia</taxon>
    </lineage>
</organism>
<comment type="cofactor">
    <cofactor evidence="1 6">
        <name>pyridoxal 5'-phosphate</name>
        <dbReference type="ChEBI" id="CHEBI:597326"/>
    </cofactor>
</comment>
<dbReference type="Gene3D" id="3.90.1150.10">
    <property type="entry name" value="Aspartate Aminotransferase, domain 1"/>
    <property type="match status" value="1"/>
</dbReference>
<dbReference type="InterPro" id="IPR015421">
    <property type="entry name" value="PyrdxlP-dep_Trfase_major"/>
</dbReference>
<dbReference type="InterPro" id="IPR015424">
    <property type="entry name" value="PyrdxlP-dep_Trfase"/>
</dbReference>
<comment type="caution">
    <text evidence="8">The sequence shown here is derived from an EMBL/GenBank/DDBJ whole genome shotgun (WGS) entry which is preliminary data.</text>
</comment>
<keyword evidence="5" id="KW-0663">Pyridoxal phosphate</keyword>
<gene>
    <name evidence="8" type="ORF">GB882_17280</name>
</gene>
<evidence type="ECO:0000313" key="8">
    <source>
        <dbReference type="EMBL" id="MPV90430.1"/>
    </source>
</evidence>
<evidence type="ECO:0000313" key="9">
    <source>
        <dbReference type="Proteomes" id="UP000429644"/>
    </source>
</evidence>
<keyword evidence="9" id="KW-1185">Reference proteome</keyword>
<proteinExistence type="inferred from homology"/>
<feature type="domain" description="Aminotransferase class I/classII large" evidence="7">
    <location>
        <begin position="25"/>
        <end position="315"/>
    </location>
</feature>
<dbReference type="PROSITE" id="PS00105">
    <property type="entry name" value="AA_TRANSFER_CLASS_1"/>
    <property type="match status" value="1"/>
</dbReference>
<dbReference type="Gene3D" id="3.40.640.10">
    <property type="entry name" value="Type I PLP-dependent aspartate aminotransferase-like (Major domain)"/>
    <property type="match status" value="1"/>
</dbReference>
<dbReference type="InterPro" id="IPR015422">
    <property type="entry name" value="PyrdxlP-dep_Trfase_small"/>
</dbReference>
<evidence type="ECO:0000256" key="3">
    <source>
        <dbReference type="ARBA" id="ARBA00022576"/>
    </source>
</evidence>
<dbReference type="EC" id="2.6.1.-" evidence="6"/>
<name>A0A7J9V2U1_9MICO</name>
<accession>A0A7J9V2U1</accession>
<evidence type="ECO:0000256" key="5">
    <source>
        <dbReference type="ARBA" id="ARBA00022898"/>
    </source>
</evidence>
<evidence type="ECO:0000256" key="4">
    <source>
        <dbReference type="ARBA" id="ARBA00022679"/>
    </source>
</evidence>
<dbReference type="PANTHER" id="PTHR46383:SF1">
    <property type="entry name" value="ASPARTATE AMINOTRANSFERASE"/>
    <property type="match status" value="1"/>
</dbReference>
<sequence>MSSMALSYPRSQIRAMFDLTAVRPDVVSLAIGEPSFHTPAYVRRAAIESVQAGETRYDASAGIAGLRNAVAETYSARWGLPVEHRNVMITGGAMQALQLSLLLMVEPGSEVLVPDPCFPNYLGQVHAVGARAVPVPVRKEEGFRLRAADVAERITDRTSAIVLNSPSNPLGTVMDDDDVLAMVDLARLHGFTVISDEVYEQILFDGRRHVSAATLAGDLDHVIVVSSLSKSHAMTGWRLGWAIAAPPVVAVMAEIQEGTLANLPVPIQRAGIAALTGPQDELREMVDAYQRRRDLVVATLRDIPGVTCEQPAGAF</sequence>
<keyword evidence="4 6" id="KW-0808">Transferase</keyword>
<dbReference type="SUPFAM" id="SSF53383">
    <property type="entry name" value="PLP-dependent transferases"/>
    <property type="match status" value="1"/>
</dbReference>
<dbReference type="GO" id="GO:0006520">
    <property type="term" value="P:amino acid metabolic process"/>
    <property type="evidence" value="ECO:0007669"/>
    <property type="project" value="InterPro"/>
</dbReference>
<dbReference type="Proteomes" id="UP000429644">
    <property type="component" value="Unassembled WGS sequence"/>
</dbReference>
<dbReference type="InterPro" id="IPR050596">
    <property type="entry name" value="AspAT/PAT-like"/>
</dbReference>
<dbReference type="EMBL" id="WHPD01003717">
    <property type="protein sequence ID" value="MPV90430.1"/>
    <property type="molecule type" value="Genomic_DNA"/>
</dbReference>
<dbReference type="GO" id="GO:0008483">
    <property type="term" value="F:transaminase activity"/>
    <property type="evidence" value="ECO:0007669"/>
    <property type="project" value="UniProtKB-KW"/>
</dbReference>
<evidence type="ECO:0000256" key="1">
    <source>
        <dbReference type="ARBA" id="ARBA00001933"/>
    </source>
</evidence>
<protein>
    <recommendedName>
        <fullName evidence="6">Aminotransferase</fullName>
        <ecNumber evidence="6">2.6.1.-</ecNumber>
    </recommendedName>
</protein>
<dbReference type="InterPro" id="IPR004838">
    <property type="entry name" value="NHTrfase_class1_PyrdxlP-BS"/>
</dbReference>
<reference evidence="8 9" key="1">
    <citation type="submission" date="2019-10" db="EMBL/GenBank/DDBJ databases">
        <title>Georgenia wutianyii sp. nov. and Georgenia yuyongxinii sp. nov. isolated from plateau pika (Ochotona curzoniae) in the Qinghai-Tibet plateau of China.</title>
        <authorList>
            <person name="Tian Z."/>
        </authorList>
    </citation>
    <scope>NUCLEOTIDE SEQUENCE [LARGE SCALE GENOMIC DNA]</scope>
    <source>
        <strain evidence="8 9">JCM 15130</strain>
    </source>
</reference>
<keyword evidence="3 6" id="KW-0032">Aminotransferase</keyword>